<organism evidence="1 2">
    <name type="scientific">Metabacillus malikii</name>
    <dbReference type="NCBI Taxonomy" id="1504265"/>
    <lineage>
        <taxon>Bacteria</taxon>
        <taxon>Bacillati</taxon>
        <taxon>Bacillota</taxon>
        <taxon>Bacilli</taxon>
        <taxon>Bacillales</taxon>
        <taxon>Bacillaceae</taxon>
        <taxon>Metabacillus</taxon>
    </lineage>
</organism>
<protein>
    <recommendedName>
        <fullName evidence="3">YaaC-like Protein</fullName>
    </recommendedName>
</protein>
<name>A0ABT9ZQP9_9BACI</name>
<proteinExistence type="predicted"/>
<dbReference type="EMBL" id="JAUSUD010000046">
    <property type="protein sequence ID" value="MDQ0233555.1"/>
    <property type="molecule type" value="Genomic_DNA"/>
</dbReference>
<accession>A0ABT9ZQP9</accession>
<dbReference type="Proteomes" id="UP001234495">
    <property type="component" value="Unassembled WGS sequence"/>
</dbReference>
<dbReference type="Pfam" id="PF14175">
    <property type="entry name" value="YaaC"/>
    <property type="match status" value="1"/>
</dbReference>
<evidence type="ECO:0008006" key="3">
    <source>
        <dbReference type="Google" id="ProtNLM"/>
    </source>
</evidence>
<keyword evidence="2" id="KW-1185">Reference proteome</keyword>
<evidence type="ECO:0000313" key="2">
    <source>
        <dbReference type="Proteomes" id="UP001234495"/>
    </source>
</evidence>
<gene>
    <name evidence="1" type="ORF">J2S19_004902</name>
</gene>
<dbReference type="InterPro" id="IPR026988">
    <property type="entry name" value="YaaC-like"/>
</dbReference>
<evidence type="ECO:0000313" key="1">
    <source>
        <dbReference type="EMBL" id="MDQ0233555.1"/>
    </source>
</evidence>
<reference evidence="1 2" key="1">
    <citation type="submission" date="2023-07" db="EMBL/GenBank/DDBJ databases">
        <title>Genomic Encyclopedia of Type Strains, Phase IV (KMG-IV): sequencing the most valuable type-strain genomes for metagenomic binning, comparative biology and taxonomic classification.</title>
        <authorList>
            <person name="Goeker M."/>
        </authorList>
    </citation>
    <scope>NUCLEOTIDE SEQUENCE [LARGE SCALE GENOMIC DNA]</scope>
    <source>
        <strain evidence="1 2">DSM 29005</strain>
    </source>
</reference>
<comment type="caution">
    <text evidence="1">The sequence shown here is derived from an EMBL/GenBank/DDBJ whole genome shotgun (WGS) entry which is preliminary data.</text>
</comment>
<dbReference type="RefSeq" id="WP_307347064.1">
    <property type="nucleotide sequence ID" value="NZ_JAUSUD010000046.1"/>
</dbReference>
<sequence length="314" mass="37714">MTLSYWGRLLSYHSTELIQKKLFECYKELPIDNINETSYNNCYRFIYFLKHGENFFKQAEHSPYSIQPMLLFYGVSQLIKACLLTVDPNYPETSSVLAHGVSSRKRKKQQYSFLKDEVKIQKNGLFPHIAKKLYNINHLETEKYSMEYLFKHIAEMDEIITFHTSKSCFNKVEFKDNFFILTDQISQHYHLSAYRFAEYLCDKYGFSIFKNINNEVYITKEGGMYYDIQPFSYNMSDQLYYLPSDRDSLSLLPELLSHYLILYNLSMISRYETEWWYDLLLTAPNSDYPFILRYLEIVKRKIPFFVYEFLKDTI</sequence>